<protein>
    <submittedName>
        <fullName evidence="3">Small, acid-soluble spore protein, alpha/beta type</fullName>
    </submittedName>
</protein>
<dbReference type="KEGG" id="vpy:HZI73_19645"/>
<dbReference type="Proteomes" id="UP000683246">
    <property type="component" value="Chromosome"/>
</dbReference>
<proteinExistence type="predicted"/>
<dbReference type="GO" id="GO:0006265">
    <property type="term" value="P:DNA topological change"/>
    <property type="evidence" value="ECO:0007669"/>
    <property type="project" value="InterPro"/>
</dbReference>
<comment type="function">
    <text evidence="1">SASP are bound to spore DNA. They are double-stranded DNA-binding proteins that cause DNA to change to an a-like conformation. They protect the DNA backbone from chemical and enzymatic cleavage and are thus involved in dormant spore's high resistance to UV light.</text>
</comment>
<gene>
    <name evidence="3" type="ORF">HZI73_19645</name>
</gene>
<evidence type="ECO:0000313" key="4">
    <source>
        <dbReference type="Proteomes" id="UP000683246"/>
    </source>
</evidence>
<dbReference type="InterPro" id="IPR001448">
    <property type="entry name" value="SASP_alpha/beta-type"/>
</dbReference>
<keyword evidence="4" id="KW-1185">Reference proteome</keyword>
<dbReference type="Gene3D" id="6.10.10.80">
    <property type="entry name" value="Small, acid-soluble spore protein, alpha/beta type-like"/>
    <property type="match status" value="1"/>
</dbReference>
<evidence type="ECO:0000256" key="2">
    <source>
        <dbReference type="SAM" id="MobiDB-lite"/>
    </source>
</evidence>
<dbReference type="InterPro" id="IPR038300">
    <property type="entry name" value="SASP_sf_alpha/beta"/>
</dbReference>
<accession>A0A8J8SIC7</accession>
<organism evidence="3 4">
    <name type="scientific">Vallitalea pronyensis</name>
    <dbReference type="NCBI Taxonomy" id="1348613"/>
    <lineage>
        <taxon>Bacteria</taxon>
        <taxon>Bacillati</taxon>
        <taxon>Bacillota</taxon>
        <taxon>Clostridia</taxon>
        <taxon>Lachnospirales</taxon>
        <taxon>Vallitaleaceae</taxon>
        <taxon>Vallitalea</taxon>
    </lineage>
</organism>
<dbReference type="Pfam" id="PF00269">
    <property type="entry name" value="SASP"/>
    <property type="match status" value="1"/>
</dbReference>
<feature type="compositionally biased region" description="Basic and acidic residues" evidence="2">
    <location>
        <begin position="1"/>
        <end position="24"/>
    </location>
</feature>
<name>A0A8J8SIC7_9FIRM</name>
<dbReference type="EMBL" id="CP058649">
    <property type="protein sequence ID" value="QUI24373.1"/>
    <property type="molecule type" value="Genomic_DNA"/>
</dbReference>
<evidence type="ECO:0000313" key="3">
    <source>
        <dbReference type="EMBL" id="QUI24373.1"/>
    </source>
</evidence>
<evidence type="ECO:0000256" key="1">
    <source>
        <dbReference type="ARBA" id="ARBA00003863"/>
    </source>
</evidence>
<feature type="region of interest" description="Disordered" evidence="2">
    <location>
        <begin position="1"/>
        <end position="41"/>
    </location>
</feature>
<sequence>MKEGMAMKHIHDQQPNKNRSKDGSYGELTSRQIGSMAKAGQLGGEMVKRMIAGVEQDMADGKVKPEELK</sequence>
<reference evidence="3" key="1">
    <citation type="submission" date="2020-07" db="EMBL/GenBank/DDBJ databases">
        <title>Vallitalea pronyensis genome.</title>
        <authorList>
            <person name="Postec A."/>
        </authorList>
    </citation>
    <scope>NUCLEOTIDE SEQUENCE</scope>
    <source>
        <strain evidence="3">FatNI3</strain>
    </source>
</reference>
<dbReference type="GO" id="GO:0003690">
    <property type="term" value="F:double-stranded DNA binding"/>
    <property type="evidence" value="ECO:0007669"/>
    <property type="project" value="InterPro"/>
</dbReference>
<dbReference type="AlphaFoldDB" id="A0A8J8SIC7"/>